<evidence type="ECO:0000313" key="2">
    <source>
        <dbReference type="EMBL" id="AOW01437.1"/>
    </source>
</evidence>
<evidence type="ECO:0000256" key="1">
    <source>
        <dbReference type="SAM" id="MobiDB-lite"/>
    </source>
</evidence>
<reference evidence="2 3" key="1">
    <citation type="journal article" date="2016" name="PLoS ONE">
        <title>Sequence Assembly of Yarrowia lipolytica Strain W29/CLIB89 Shows Transposable Element Diversity.</title>
        <authorList>
            <person name="Magnan C."/>
            <person name="Yu J."/>
            <person name="Chang I."/>
            <person name="Jahn E."/>
            <person name="Kanomata Y."/>
            <person name="Wu J."/>
            <person name="Zeller M."/>
            <person name="Oakes M."/>
            <person name="Baldi P."/>
            <person name="Sandmeyer S."/>
        </authorList>
    </citation>
    <scope>NUCLEOTIDE SEQUENCE [LARGE SCALE GENOMIC DNA]</scope>
    <source>
        <strain evidence="3">CLIB89(W29)</strain>
    </source>
</reference>
<proteinExistence type="predicted"/>
<organism evidence="2 3">
    <name type="scientific">Yarrowia lipolytica</name>
    <name type="common">Candida lipolytica</name>
    <dbReference type="NCBI Taxonomy" id="4952"/>
    <lineage>
        <taxon>Eukaryota</taxon>
        <taxon>Fungi</taxon>
        <taxon>Dikarya</taxon>
        <taxon>Ascomycota</taxon>
        <taxon>Saccharomycotina</taxon>
        <taxon>Dipodascomycetes</taxon>
        <taxon>Dipodascales</taxon>
        <taxon>Dipodascales incertae sedis</taxon>
        <taxon>Yarrowia</taxon>
    </lineage>
</organism>
<dbReference type="AlphaFoldDB" id="A0A1D8N731"/>
<dbReference type="VEuPathDB" id="FungiDB:YALI1_B11978g"/>
<name>A0A1D8N731_YARLL</name>
<evidence type="ECO:0000313" key="3">
    <source>
        <dbReference type="Proteomes" id="UP000182444"/>
    </source>
</evidence>
<dbReference type="GeneID" id="94582708"/>
<dbReference type="RefSeq" id="XP_068138155.1">
    <property type="nucleotide sequence ID" value="XM_068282054.1"/>
</dbReference>
<feature type="region of interest" description="Disordered" evidence="1">
    <location>
        <begin position="1"/>
        <end position="20"/>
    </location>
</feature>
<accession>A0A1D8N731</accession>
<gene>
    <name evidence="2" type="ORF">YALI1_B11978g</name>
</gene>
<protein>
    <submittedName>
        <fullName evidence="2">Uncharacterized protein</fullName>
    </submittedName>
</protein>
<dbReference type="Proteomes" id="UP000182444">
    <property type="component" value="Chromosome 1B"/>
</dbReference>
<dbReference type="EMBL" id="CP017554">
    <property type="protein sequence ID" value="AOW01437.1"/>
    <property type="molecule type" value="Genomic_DNA"/>
</dbReference>
<sequence length="87" mass="9771">MSRQLRKLGSFSCPRHSQKRANPITLAPKTVDKRLKFGSRGPAAKLDSKGTLSLSCLGHVKAYFEFADDVDLWRIRRKQLLSNSNVA</sequence>